<sequence>MKYLESIQEAIYLSAGNASQYRRIMRIFFIEYEKMHFQLYKEDVLELLREYPEFSDYSMDQLKTDLEALVGWKNLTSIQDPKRVYTIAEYKNKQYRYTMSEYAVEIERMTVKLENLFMDSGNLSMNYFVRIENALNEMEQIDRQELKAVNEWWSNLQEDFKRLNRNYQDYLREFYSGKSDKVLKSIEFVVHKDRFISYLQEFVQQLQNKSIRIENIIKKLSQQMVDRVLERVIESELAIPHPDSEIQDLRENAIKENIYGKWQSLSDWFISTDRHPSESQKVLDITDEVIRKIIQNAALIVQIQNWGISRKEDYKKFIQMFMQCENVEAAHKLSAHVFGIQHVRHFKVNCPRSTDSINSGVFDELPSEYELKPHTRTYKPRIHKSGFESKALEKLAQRNQYLEKLEEDRNLVMKYIQDNKLDISRIDDCISVDTRETLLRWIAQANLTVSKSGRTEYGQAFRLIKQEGSYTLKCEDGELMMPRYIFQFED</sequence>
<gene>
    <name evidence="2" type="ORF">GN277_25335</name>
</gene>
<feature type="coiled-coil region" evidence="1">
    <location>
        <begin position="131"/>
        <end position="173"/>
    </location>
</feature>
<organism evidence="2 3">
    <name type="scientific">Sporofaciens musculi</name>
    <dbReference type="NCBI Taxonomy" id="2681861"/>
    <lineage>
        <taxon>Bacteria</taxon>
        <taxon>Bacillati</taxon>
        <taxon>Bacillota</taxon>
        <taxon>Clostridia</taxon>
        <taxon>Lachnospirales</taxon>
        <taxon>Lachnospiraceae</taxon>
        <taxon>Sporofaciens</taxon>
    </lineage>
</organism>
<dbReference type="Proteomes" id="UP000460412">
    <property type="component" value="Unassembled WGS sequence"/>
</dbReference>
<dbReference type="InterPro" id="IPR013493">
    <property type="entry name" value="CHP02677"/>
</dbReference>
<accession>A0A7X3MLQ5</accession>
<keyword evidence="3" id="KW-1185">Reference proteome</keyword>
<proteinExistence type="predicted"/>
<evidence type="ECO:0000313" key="3">
    <source>
        <dbReference type="Proteomes" id="UP000460412"/>
    </source>
</evidence>
<evidence type="ECO:0000256" key="1">
    <source>
        <dbReference type="SAM" id="Coils"/>
    </source>
</evidence>
<dbReference type="NCBIfam" id="TIGR02677">
    <property type="entry name" value="TIGR02677 family protein"/>
    <property type="match status" value="1"/>
</dbReference>
<evidence type="ECO:0000313" key="2">
    <source>
        <dbReference type="EMBL" id="MXP78542.1"/>
    </source>
</evidence>
<dbReference type="RefSeq" id="WP_159755310.1">
    <property type="nucleotide sequence ID" value="NZ_WUQX01000001.1"/>
</dbReference>
<dbReference type="AlphaFoldDB" id="A0A7X3MLQ5"/>
<comment type="caution">
    <text evidence="2">The sequence shown here is derived from an EMBL/GenBank/DDBJ whole genome shotgun (WGS) entry which is preliminary data.</text>
</comment>
<name>A0A7X3MLQ5_9FIRM</name>
<dbReference type="EMBL" id="WUQX01000001">
    <property type="protein sequence ID" value="MXP78542.1"/>
    <property type="molecule type" value="Genomic_DNA"/>
</dbReference>
<keyword evidence="1" id="KW-0175">Coiled coil</keyword>
<reference evidence="2 3" key="1">
    <citation type="submission" date="2019-12" db="EMBL/GenBank/DDBJ databases">
        <title>Sporaefaciens musculi gen. nov., sp. nov., a novel bacterium isolated from the caecum of an obese mouse.</title>
        <authorList>
            <person name="Rasmussen T.S."/>
            <person name="Streidl T."/>
            <person name="Hitch T.C.A."/>
            <person name="Wortmann E."/>
            <person name="Deptula P."/>
            <person name="Hansen M."/>
            <person name="Nielsen D.S."/>
            <person name="Clavel T."/>
            <person name="Vogensen F.K."/>
        </authorList>
    </citation>
    <scope>NUCLEOTIDE SEQUENCE [LARGE SCALE GENOMIC DNA]</scope>
    <source>
        <strain evidence="2 3">WCA-9-b2</strain>
    </source>
</reference>
<dbReference type="Pfam" id="PF09660">
    <property type="entry name" value="DUF2397"/>
    <property type="match status" value="1"/>
</dbReference>
<protein>
    <submittedName>
        <fullName evidence="2">TIGR02677 family protein</fullName>
    </submittedName>
</protein>